<dbReference type="Proteomes" id="UP001159427">
    <property type="component" value="Unassembled WGS sequence"/>
</dbReference>
<feature type="transmembrane region" description="Helical" evidence="2">
    <location>
        <begin position="21"/>
        <end position="47"/>
    </location>
</feature>
<accession>A0ABN8LW79</accession>
<feature type="transmembrane region" description="Helical" evidence="2">
    <location>
        <begin position="399"/>
        <end position="422"/>
    </location>
</feature>
<dbReference type="Gene3D" id="1.20.1250.20">
    <property type="entry name" value="MFS general substrate transporter like domains"/>
    <property type="match status" value="2"/>
</dbReference>
<dbReference type="SUPFAM" id="SSF103473">
    <property type="entry name" value="MFS general substrate transporter"/>
    <property type="match status" value="1"/>
</dbReference>
<keyword evidence="5" id="KW-1185">Reference proteome</keyword>
<feature type="transmembrane region" description="Helical" evidence="2">
    <location>
        <begin position="177"/>
        <end position="198"/>
    </location>
</feature>
<comment type="caution">
    <text evidence="4">The sequence shown here is derived from an EMBL/GenBank/DDBJ whole genome shotgun (WGS) entry which is preliminary data.</text>
</comment>
<dbReference type="PROSITE" id="PS50850">
    <property type="entry name" value="MFS"/>
    <property type="match status" value="1"/>
</dbReference>
<evidence type="ECO:0000259" key="3">
    <source>
        <dbReference type="PROSITE" id="PS50850"/>
    </source>
</evidence>
<name>A0ABN8LW79_9CNID</name>
<evidence type="ECO:0000256" key="1">
    <source>
        <dbReference type="ARBA" id="ARBA00004141"/>
    </source>
</evidence>
<keyword evidence="2" id="KW-0812">Transmembrane</keyword>
<keyword evidence="2" id="KW-0472">Membrane</keyword>
<dbReference type="PANTHER" id="PTHR11360:SF251">
    <property type="entry name" value="MAJOR FACILITATOR SUPERFAMILY (MFS) PROFILE DOMAIN-CONTAINING PROTEIN"/>
    <property type="match status" value="1"/>
</dbReference>
<dbReference type="CDD" id="cd17352">
    <property type="entry name" value="MFS_MCT_SLC16"/>
    <property type="match status" value="1"/>
</dbReference>
<dbReference type="Pfam" id="PF07690">
    <property type="entry name" value="MFS_1"/>
    <property type="match status" value="1"/>
</dbReference>
<dbReference type="InterPro" id="IPR050327">
    <property type="entry name" value="Proton-linked_MCT"/>
</dbReference>
<dbReference type="InterPro" id="IPR020846">
    <property type="entry name" value="MFS_dom"/>
</dbReference>
<keyword evidence="2" id="KW-1133">Transmembrane helix</keyword>
<reference evidence="4 5" key="1">
    <citation type="submission" date="2022-05" db="EMBL/GenBank/DDBJ databases">
        <authorList>
            <consortium name="Genoscope - CEA"/>
            <person name="William W."/>
        </authorList>
    </citation>
    <scope>NUCLEOTIDE SEQUENCE [LARGE SCALE GENOMIC DNA]</scope>
</reference>
<dbReference type="EMBL" id="CALNXI010000137">
    <property type="protein sequence ID" value="CAH3020131.1"/>
    <property type="molecule type" value="Genomic_DNA"/>
</dbReference>
<dbReference type="InterPro" id="IPR036259">
    <property type="entry name" value="MFS_trans_sf"/>
</dbReference>
<proteinExistence type="predicted"/>
<dbReference type="InterPro" id="IPR011701">
    <property type="entry name" value="MFS"/>
</dbReference>
<gene>
    <name evidence="4" type="ORF">PEVE_00005769</name>
</gene>
<feature type="transmembrane region" description="Helical" evidence="2">
    <location>
        <begin position="335"/>
        <end position="356"/>
    </location>
</feature>
<evidence type="ECO:0000313" key="4">
    <source>
        <dbReference type="EMBL" id="CAH3020131.1"/>
    </source>
</evidence>
<feature type="transmembrane region" description="Helical" evidence="2">
    <location>
        <begin position="368"/>
        <end position="387"/>
    </location>
</feature>
<feature type="transmembrane region" description="Helical" evidence="2">
    <location>
        <begin position="243"/>
        <end position="265"/>
    </location>
</feature>
<evidence type="ECO:0000313" key="5">
    <source>
        <dbReference type="Proteomes" id="UP001159427"/>
    </source>
</evidence>
<feature type="transmembrane region" description="Helical" evidence="2">
    <location>
        <begin position="143"/>
        <end position="165"/>
    </location>
</feature>
<feature type="transmembrane region" description="Helical" evidence="2">
    <location>
        <begin position="59"/>
        <end position="80"/>
    </location>
</feature>
<dbReference type="PANTHER" id="PTHR11360">
    <property type="entry name" value="MONOCARBOXYLATE TRANSPORTER"/>
    <property type="match status" value="1"/>
</dbReference>
<protein>
    <recommendedName>
        <fullName evidence="3">Major facilitator superfamily (MFS) profile domain-containing protein</fullName>
    </recommendedName>
</protein>
<feature type="transmembrane region" description="Helical" evidence="2">
    <location>
        <begin position="308"/>
        <end position="329"/>
    </location>
</feature>
<organism evidence="4 5">
    <name type="scientific">Porites evermanni</name>
    <dbReference type="NCBI Taxonomy" id="104178"/>
    <lineage>
        <taxon>Eukaryota</taxon>
        <taxon>Metazoa</taxon>
        <taxon>Cnidaria</taxon>
        <taxon>Anthozoa</taxon>
        <taxon>Hexacorallia</taxon>
        <taxon>Scleractinia</taxon>
        <taxon>Fungiina</taxon>
        <taxon>Poritidae</taxon>
        <taxon>Porites</taxon>
    </lineage>
</organism>
<sequence length="836" mass="92493">MEGKKLRVQFERRVDSAWSWLICFTSFMSQFIVLGTHNSFGSFFVALLQEFHRSEAETAWIGSLAMGLTFMCGPIVTILCDRWGYRVVMCLGSVIHMAAMLMTSFMPHMPLMYITYSVLFGFSSSCCYFSSLNVLIIYFNKNLALANGIATAGAGAGTMSLSLMIDKLISTYGFRIALRSLAALSVLLFIAGLTFLPVDFREEEECLNKTKIKEQELMKAKDKIISRIRELLKPSPVWRSKAFVVWAVAMSMTLIAYYIPYMYLIRLAESIGIPSSQGALLVGYFALAQTVGKILFGKLGDSSRISRLTLAQISLLVIGVAACLCPLARSHTALLTYSLVSGLFDGCLCVMIGLVTHDIVGRGMMAKAVGTLFGIVAIPMAIGPPMAGLLYDSTGSYNIVFFLSSGLVIGGSCIMFLVPILVPSRKTQQRVFLPEITVSAKNVIDVEDDFFDNQKAKLTSQVSLESFPEEFNGSRLHVDRLNLGSRPSSFILFSIVPEGSFRDLSLLNERYSNSREASHTSLARLSEIRVDSRVNSCLKLEPVAEAETSGTSAESLELITEPLVEVELVTNKSFESLKNARYNEQEAGQVIGTSDYDSKDNLPYITISKSTESGFVSEESDASLYSENHDTNKIVSSTSNLDENRLSGYSWNSTGSDLSWKTQSLDLVLKDNTEKNNKINTDLLENSLKQDLITERSYYRSDTSLTIKDNDLELYSGGDHRVKSLMVEGPPINEPDPPVCFITYEDKSTCAGEEEESDFSGKAVALVKELTQQSDVSIPELPLAPDYYSEMFEGILEEVNEYVECFSELSSFQDALKTWPKVSVTDLSLCERETVV</sequence>
<evidence type="ECO:0000256" key="2">
    <source>
        <dbReference type="SAM" id="Phobius"/>
    </source>
</evidence>
<comment type="subcellular location">
    <subcellularLocation>
        <location evidence="1">Membrane</location>
        <topology evidence="1">Multi-pass membrane protein</topology>
    </subcellularLocation>
</comment>
<feature type="transmembrane region" description="Helical" evidence="2">
    <location>
        <begin position="87"/>
        <end position="107"/>
    </location>
</feature>
<feature type="transmembrane region" description="Helical" evidence="2">
    <location>
        <begin position="113"/>
        <end position="136"/>
    </location>
</feature>
<feature type="transmembrane region" description="Helical" evidence="2">
    <location>
        <begin position="277"/>
        <end position="296"/>
    </location>
</feature>
<feature type="domain" description="Major facilitator superfamily (MFS) profile" evidence="3">
    <location>
        <begin position="22"/>
        <end position="422"/>
    </location>
</feature>